<accession>A0ACD1FQS4</accession>
<dbReference type="Proteomes" id="UP000825598">
    <property type="component" value="Plasmid unnamed1"/>
</dbReference>
<dbReference type="EMBL" id="CP081674">
    <property type="protein sequence ID" value="QZH69428.1"/>
    <property type="molecule type" value="Genomic_DNA"/>
</dbReference>
<reference evidence="1" key="1">
    <citation type="submission" date="2021-07" db="EMBL/GenBank/DDBJ databases">
        <title>Complete Genome Sequences of Mycobacterium farcinogenes Isolated from Clinical Specimens from Patients in Thailand.</title>
        <authorList>
            <person name="Sodsai P."/>
        </authorList>
    </citation>
    <scope>NUCLEOTIDE SEQUENCE</scope>
    <source>
        <strain evidence="1">BKK/CU-MFGFA-001</strain>
    </source>
</reference>
<protein>
    <submittedName>
        <fullName evidence="1">Uncharacterized protein</fullName>
    </submittedName>
</protein>
<organism evidence="1 2">
    <name type="scientific">Mycolicibacterium farcinogenes</name>
    <name type="common">Mycobacterium farcinogenes</name>
    <dbReference type="NCBI Taxonomy" id="1802"/>
    <lineage>
        <taxon>Bacteria</taxon>
        <taxon>Bacillati</taxon>
        <taxon>Actinomycetota</taxon>
        <taxon>Actinomycetes</taxon>
        <taxon>Mycobacteriales</taxon>
        <taxon>Mycobacteriaceae</taxon>
        <taxon>Mycolicibacterium</taxon>
    </lineage>
</organism>
<evidence type="ECO:0000313" key="2">
    <source>
        <dbReference type="Proteomes" id="UP000825598"/>
    </source>
</evidence>
<name>A0ACD1FQS4_MYCFR</name>
<evidence type="ECO:0000313" key="1">
    <source>
        <dbReference type="EMBL" id="QZH69428.1"/>
    </source>
</evidence>
<keyword evidence="2" id="KW-1185">Reference proteome</keyword>
<geneLocation type="plasmid" evidence="1 2">
    <name>unnamed1</name>
</geneLocation>
<proteinExistence type="predicted"/>
<sequence length="231" mass="25198">MDLHDDPQRLVEKYAAQHIRVLGEVHGDLIARYGEVPDRFVDQGANVRPISVSCTVLETVLFSRLRRQSKDSTLKAMAGNGFGIRLLDDNGTQIRVRKHPRKWDGSLLDPVPFVPGGEQFSIEDVLGPLGDEEGIAQPQAYRLYVLWWPGSVGFGGAALAAGLLTKQVQVLYGRTPLPPPIMEQRNVTVGSDGGPDGPGSATGMRRRDDDFAEVDEDAASEEEQEDGPHSS</sequence>
<gene>
    <name evidence="1" type="ORF">K6L26_30295</name>
</gene>
<keyword evidence="1" id="KW-0614">Plasmid</keyword>